<dbReference type="EMBL" id="JACHHV010000015">
    <property type="protein sequence ID" value="MBB5888138.1"/>
    <property type="molecule type" value="Genomic_DNA"/>
</dbReference>
<reference evidence="2 3" key="1">
    <citation type="submission" date="2020-08" db="EMBL/GenBank/DDBJ databases">
        <title>Genomic Encyclopedia of Type Strains, Phase IV (KMG-IV): sequencing the most valuable type-strain genomes for metagenomic binning, comparative biology and taxonomic classification.</title>
        <authorList>
            <person name="Goeker M."/>
        </authorList>
    </citation>
    <scope>NUCLEOTIDE SEQUENCE [LARGE SCALE GENOMIC DNA]</scope>
    <source>
        <strain evidence="2 3">DSM 14925</strain>
    </source>
</reference>
<evidence type="ECO:0000313" key="3">
    <source>
        <dbReference type="Proteomes" id="UP000562464"/>
    </source>
</evidence>
<dbReference type="Proteomes" id="UP000562464">
    <property type="component" value="Unassembled WGS sequence"/>
</dbReference>
<evidence type="ECO:0000256" key="1">
    <source>
        <dbReference type="SAM" id="MobiDB-lite"/>
    </source>
</evidence>
<accession>A0A841C8U0</accession>
<gene>
    <name evidence="2" type="ORF">HNQ37_001030</name>
</gene>
<keyword evidence="3" id="KW-1185">Reference proteome</keyword>
<dbReference type="RefSeq" id="WP_183539910.1">
    <property type="nucleotide sequence ID" value="NZ_DASWOY010000053.1"/>
</dbReference>
<comment type="caution">
    <text evidence="2">The sequence shown here is derived from an EMBL/GenBank/DDBJ whole genome shotgun (WGS) entry which is preliminary data.</text>
</comment>
<name>A0A841C8U0_9LACT</name>
<proteinExistence type="predicted"/>
<feature type="region of interest" description="Disordered" evidence="1">
    <location>
        <begin position="57"/>
        <end position="80"/>
    </location>
</feature>
<sequence length="80" mass="9235">MKSTKATEEVFKAKTHLLKAKKIMSEYVFEHQPNSFKKLNKLIDELDNFSLEINADSSTITGDQDPRILDPHSINSHKYK</sequence>
<evidence type="ECO:0000313" key="2">
    <source>
        <dbReference type="EMBL" id="MBB5888138.1"/>
    </source>
</evidence>
<protein>
    <submittedName>
        <fullName evidence="2">Uncharacterized protein</fullName>
    </submittedName>
</protein>
<organism evidence="2 3">
    <name type="scientific">Lactovum miscens</name>
    <dbReference type="NCBI Taxonomy" id="190387"/>
    <lineage>
        <taxon>Bacteria</taxon>
        <taxon>Bacillati</taxon>
        <taxon>Bacillota</taxon>
        <taxon>Bacilli</taxon>
        <taxon>Lactobacillales</taxon>
        <taxon>Streptococcaceae</taxon>
        <taxon>Lactovum</taxon>
    </lineage>
</organism>
<dbReference type="AlphaFoldDB" id="A0A841C8U0"/>